<dbReference type="GO" id="GO:0016567">
    <property type="term" value="P:protein ubiquitination"/>
    <property type="evidence" value="ECO:0007669"/>
    <property type="project" value="InterPro"/>
</dbReference>
<dbReference type="AlphaFoldDB" id="K1Q4F2"/>
<dbReference type="EMBL" id="JH816470">
    <property type="protein sequence ID" value="EKC23735.1"/>
    <property type="molecule type" value="Genomic_DNA"/>
</dbReference>
<dbReference type="Pfam" id="PF06701">
    <property type="entry name" value="MIB_HERC2"/>
    <property type="match status" value="1"/>
</dbReference>
<dbReference type="HOGENOM" id="CLU_877854_0_0_1"/>
<evidence type="ECO:0000313" key="1">
    <source>
        <dbReference type="EMBL" id="EKC23735.1"/>
    </source>
</evidence>
<dbReference type="PROSITE" id="PS51416">
    <property type="entry name" value="MIB_HERC2"/>
    <property type="match status" value="1"/>
</dbReference>
<dbReference type="Gene3D" id="3.40.50.410">
    <property type="entry name" value="von Willebrand factor, type A domain"/>
    <property type="match status" value="1"/>
</dbReference>
<dbReference type="InterPro" id="IPR037252">
    <property type="entry name" value="Mib_Herc2_sf"/>
</dbReference>
<dbReference type="GO" id="GO:0046872">
    <property type="term" value="F:metal ion binding"/>
    <property type="evidence" value="ECO:0007669"/>
    <property type="project" value="InterPro"/>
</dbReference>
<dbReference type="InterPro" id="IPR036465">
    <property type="entry name" value="vWFA_dom_sf"/>
</dbReference>
<protein>
    <submittedName>
        <fullName evidence="1">Putative HERC2-like protein 3</fullName>
    </submittedName>
</protein>
<name>K1Q4F2_MAGGI</name>
<dbReference type="SUPFAM" id="SSF53300">
    <property type="entry name" value="vWA-like"/>
    <property type="match status" value="1"/>
</dbReference>
<dbReference type="InterPro" id="IPR010606">
    <property type="entry name" value="Mib_Herc2"/>
</dbReference>
<dbReference type="SUPFAM" id="SSF159034">
    <property type="entry name" value="Mib/herc2 domain-like"/>
    <property type="match status" value="1"/>
</dbReference>
<dbReference type="Gene3D" id="2.30.30.40">
    <property type="entry name" value="SH3 Domains"/>
    <property type="match status" value="1"/>
</dbReference>
<proteinExistence type="predicted"/>
<dbReference type="InParanoid" id="K1Q4F2"/>
<gene>
    <name evidence="1" type="ORF">CGI_10021891</name>
</gene>
<sequence>MAGEGGRQMKMAMSAILNEYESLHLDDNIAVIGCGKEVKFLHYYSNNYYSIKKCLDNIKYEGPSPLEAGIILSYSCIRFGGGHSAIIDNLHIRARVVVISDGNPTDLDMSGPTDALKTTKDTEAFGKNPNYCVAGSLLRRFPDETITETIVKGECSKFGGSEDDIVSSKEVYGDDNDVSEDRFKERYSDMPCAGTRVRRGRHWNYENQDDYGVGTVIGHSEEAGWLNVEWDNGKQFSYRFGHNGISENYDLQVCNEPRYIPENQQIAIGCLVCKAIGVLKEVRTHAIKMTLPRFYRGINSLVTSGDVDFVSIYEDAE</sequence>
<reference evidence="1" key="1">
    <citation type="journal article" date="2012" name="Nature">
        <title>The oyster genome reveals stress adaptation and complexity of shell formation.</title>
        <authorList>
            <person name="Zhang G."/>
            <person name="Fang X."/>
            <person name="Guo X."/>
            <person name="Li L."/>
            <person name="Luo R."/>
            <person name="Xu F."/>
            <person name="Yang P."/>
            <person name="Zhang L."/>
            <person name="Wang X."/>
            <person name="Qi H."/>
            <person name="Xiong Z."/>
            <person name="Que H."/>
            <person name="Xie Y."/>
            <person name="Holland P.W."/>
            <person name="Paps J."/>
            <person name="Zhu Y."/>
            <person name="Wu F."/>
            <person name="Chen Y."/>
            <person name="Wang J."/>
            <person name="Peng C."/>
            <person name="Meng J."/>
            <person name="Yang L."/>
            <person name="Liu J."/>
            <person name="Wen B."/>
            <person name="Zhang N."/>
            <person name="Huang Z."/>
            <person name="Zhu Q."/>
            <person name="Feng Y."/>
            <person name="Mount A."/>
            <person name="Hedgecock D."/>
            <person name="Xu Z."/>
            <person name="Liu Y."/>
            <person name="Domazet-Loso T."/>
            <person name="Du Y."/>
            <person name="Sun X."/>
            <person name="Zhang S."/>
            <person name="Liu B."/>
            <person name="Cheng P."/>
            <person name="Jiang X."/>
            <person name="Li J."/>
            <person name="Fan D."/>
            <person name="Wang W."/>
            <person name="Fu W."/>
            <person name="Wang T."/>
            <person name="Wang B."/>
            <person name="Zhang J."/>
            <person name="Peng Z."/>
            <person name="Li Y."/>
            <person name="Li N."/>
            <person name="Wang J."/>
            <person name="Chen M."/>
            <person name="He Y."/>
            <person name="Tan F."/>
            <person name="Song X."/>
            <person name="Zheng Q."/>
            <person name="Huang R."/>
            <person name="Yang H."/>
            <person name="Du X."/>
            <person name="Chen L."/>
            <person name="Yang M."/>
            <person name="Gaffney P.M."/>
            <person name="Wang S."/>
            <person name="Luo L."/>
            <person name="She Z."/>
            <person name="Ming Y."/>
            <person name="Huang W."/>
            <person name="Zhang S."/>
            <person name="Huang B."/>
            <person name="Zhang Y."/>
            <person name="Qu T."/>
            <person name="Ni P."/>
            <person name="Miao G."/>
            <person name="Wang J."/>
            <person name="Wang Q."/>
            <person name="Steinberg C.E."/>
            <person name="Wang H."/>
            <person name="Li N."/>
            <person name="Qian L."/>
            <person name="Zhang G."/>
            <person name="Li Y."/>
            <person name="Yang H."/>
            <person name="Liu X."/>
            <person name="Wang J."/>
            <person name="Yin Y."/>
            <person name="Wang J."/>
        </authorList>
    </citation>
    <scope>NUCLEOTIDE SEQUENCE [LARGE SCALE GENOMIC DNA]</scope>
    <source>
        <strain evidence="1">05x7-T-G4-1.051#20</strain>
    </source>
</reference>
<accession>K1Q4F2</accession>
<organism evidence="1">
    <name type="scientific">Magallana gigas</name>
    <name type="common">Pacific oyster</name>
    <name type="synonym">Crassostrea gigas</name>
    <dbReference type="NCBI Taxonomy" id="29159"/>
    <lineage>
        <taxon>Eukaryota</taxon>
        <taxon>Metazoa</taxon>
        <taxon>Spiralia</taxon>
        <taxon>Lophotrochozoa</taxon>
        <taxon>Mollusca</taxon>
        <taxon>Bivalvia</taxon>
        <taxon>Autobranchia</taxon>
        <taxon>Pteriomorphia</taxon>
        <taxon>Ostreida</taxon>
        <taxon>Ostreoidea</taxon>
        <taxon>Ostreidae</taxon>
        <taxon>Magallana</taxon>
    </lineage>
</organism>
<dbReference type="GO" id="GO:0004842">
    <property type="term" value="F:ubiquitin-protein transferase activity"/>
    <property type="evidence" value="ECO:0007669"/>
    <property type="project" value="InterPro"/>
</dbReference>